<evidence type="ECO:0000256" key="1">
    <source>
        <dbReference type="SAM" id="SignalP"/>
    </source>
</evidence>
<dbReference type="Proteomes" id="UP001642484">
    <property type="component" value="Unassembled WGS sequence"/>
</dbReference>
<evidence type="ECO:0000313" key="2">
    <source>
        <dbReference type="EMBL" id="CAK9011736.1"/>
    </source>
</evidence>
<evidence type="ECO:0008006" key="5">
    <source>
        <dbReference type="Google" id="ProtNLM"/>
    </source>
</evidence>
<dbReference type="EMBL" id="CAXAMN010019002">
    <property type="protein sequence ID" value="CAK9053541.1"/>
    <property type="molecule type" value="Genomic_DNA"/>
</dbReference>
<accession>A0ABP0JBQ5</accession>
<name>A0ABP0JBQ5_9DINO</name>
<comment type="caution">
    <text evidence="2">The sequence shown here is derived from an EMBL/GenBank/DDBJ whole genome shotgun (WGS) entry which is preliminary data.</text>
</comment>
<dbReference type="EMBL" id="CAXAMN010004969">
    <property type="protein sequence ID" value="CAK9011736.1"/>
    <property type="molecule type" value="Genomic_DNA"/>
</dbReference>
<gene>
    <name evidence="2" type="ORF">CCMP2556_LOCUS10579</name>
    <name evidence="3" type="ORF">CCMP2556_LOCUS26899</name>
</gene>
<protein>
    <recommendedName>
        <fullName evidence="5">Phospholipase B-like</fullName>
    </recommendedName>
</protein>
<proteinExistence type="predicted"/>
<dbReference type="PANTHER" id="PTHR28583:SF4">
    <property type="entry name" value="N-ACYLETHANOLAMINE-HYDROLYZING ACID AMIDASE"/>
    <property type="match status" value="1"/>
</dbReference>
<dbReference type="PANTHER" id="PTHR28583">
    <property type="entry name" value="ACID AMIDASE"/>
    <property type="match status" value="1"/>
</dbReference>
<keyword evidence="1" id="KW-0732">Signal</keyword>
<feature type="chain" id="PRO_5045029164" description="Phospholipase B-like" evidence="1">
    <location>
        <begin position="18"/>
        <end position="432"/>
    </location>
</feature>
<keyword evidence="4" id="KW-1185">Reference proteome</keyword>
<dbReference type="Gene3D" id="3.60.60.10">
    <property type="entry name" value="Penicillin V Acylase, Chain A"/>
    <property type="match status" value="1"/>
</dbReference>
<evidence type="ECO:0000313" key="3">
    <source>
        <dbReference type="EMBL" id="CAK9053541.1"/>
    </source>
</evidence>
<feature type="signal peptide" evidence="1">
    <location>
        <begin position="1"/>
        <end position="17"/>
    </location>
</feature>
<organism evidence="2 4">
    <name type="scientific">Durusdinium trenchii</name>
    <dbReference type="NCBI Taxonomy" id="1381693"/>
    <lineage>
        <taxon>Eukaryota</taxon>
        <taxon>Sar</taxon>
        <taxon>Alveolata</taxon>
        <taxon>Dinophyceae</taxon>
        <taxon>Suessiales</taxon>
        <taxon>Symbiodiniaceae</taxon>
        <taxon>Durusdinium</taxon>
    </lineage>
</organism>
<sequence>MRSAALGFWWLLAAVEGQAPIGRHELLEYDVHMETEPMRRYSKVLDDFLPKREGRVLQAFQETYKEWKTVLEVILPSLWNGTEMLQNQQRLWQAFEAHPEARAELQGLSAALARQERHFTPQALAMVISMYPLLNIAPKATTDAGPSGPSACTSSLLLSGGVLHGRSLDYEPRDPMAETTVVIRHRLKDKVQYTCLQPLVYTTALQWFTCVRPKAFSLSVNARARGIHMESNTSFDEFLRRVGSGAYFLGEIAEKAMAATSYEEALALLVSLPVVSSNYFILAGTHGQGAIITRFGNSSAADVWSLKSSTSTSDGQPPWLRVQTNVDHWVPFGETYATHRRQHLVEMLTAEKRRAPASREDFMKAYFVSNAMKGSENRTSPEDTGAILRPTTIATVFLDPSEEEPNISRWFLWNATPKVLPPQSPNSVGLLV</sequence>
<evidence type="ECO:0000313" key="4">
    <source>
        <dbReference type="Proteomes" id="UP001642484"/>
    </source>
</evidence>
<reference evidence="2 4" key="1">
    <citation type="submission" date="2024-02" db="EMBL/GenBank/DDBJ databases">
        <authorList>
            <person name="Chen Y."/>
            <person name="Shah S."/>
            <person name="Dougan E. K."/>
            <person name="Thang M."/>
            <person name="Chan C."/>
        </authorList>
    </citation>
    <scope>NUCLEOTIDE SEQUENCE [LARGE SCALE GENOMIC DNA]</scope>
</reference>